<dbReference type="Pfam" id="PF22461">
    <property type="entry name" value="SLBB_2"/>
    <property type="match status" value="1"/>
</dbReference>
<keyword evidence="16" id="KW-1133">Transmembrane helix</keyword>
<evidence type="ECO:0000256" key="17">
    <source>
        <dbReference type="SAM" id="SignalP"/>
    </source>
</evidence>
<dbReference type="GO" id="GO:0046930">
    <property type="term" value="C:pore complex"/>
    <property type="evidence" value="ECO:0007669"/>
    <property type="project" value="UniProtKB-KW"/>
</dbReference>
<dbReference type="RefSeq" id="WP_255039047.1">
    <property type="nucleotide sequence ID" value="NZ_RJUF01000182.1"/>
</dbReference>
<dbReference type="Pfam" id="PF02563">
    <property type="entry name" value="Poly_export"/>
    <property type="match status" value="1"/>
</dbReference>
<comment type="similarity">
    <text evidence="2">Belongs to the BexD/CtrA/VexA family.</text>
</comment>
<evidence type="ECO:0000259" key="19">
    <source>
        <dbReference type="Pfam" id="PF10531"/>
    </source>
</evidence>
<feature type="region of interest" description="Disordered" evidence="15">
    <location>
        <begin position="41"/>
        <end position="75"/>
    </location>
</feature>
<evidence type="ECO:0000256" key="16">
    <source>
        <dbReference type="SAM" id="Phobius"/>
    </source>
</evidence>
<keyword evidence="14" id="KW-0449">Lipoprotein</keyword>
<evidence type="ECO:0000313" key="22">
    <source>
        <dbReference type="Proteomes" id="UP001204144"/>
    </source>
</evidence>
<keyword evidence="8" id="KW-0625">Polysaccharide transport</keyword>
<feature type="domain" description="Soluble ligand binding" evidence="19">
    <location>
        <begin position="501"/>
        <end position="535"/>
    </location>
</feature>
<evidence type="ECO:0000259" key="20">
    <source>
        <dbReference type="Pfam" id="PF22461"/>
    </source>
</evidence>
<keyword evidence="3" id="KW-0813">Transport</keyword>
<evidence type="ECO:0000256" key="2">
    <source>
        <dbReference type="ARBA" id="ARBA00009450"/>
    </source>
</evidence>
<feature type="domain" description="Soluble ligand binding" evidence="19">
    <location>
        <begin position="313"/>
        <end position="355"/>
    </location>
</feature>
<keyword evidence="9" id="KW-0406">Ion transport</keyword>
<evidence type="ECO:0000259" key="18">
    <source>
        <dbReference type="Pfam" id="PF02563"/>
    </source>
</evidence>
<feature type="domain" description="SLBB" evidence="20">
    <location>
        <begin position="227"/>
        <end position="304"/>
    </location>
</feature>
<evidence type="ECO:0000256" key="13">
    <source>
        <dbReference type="ARBA" id="ARBA00023237"/>
    </source>
</evidence>
<feature type="transmembrane region" description="Helical" evidence="16">
    <location>
        <begin position="806"/>
        <end position="827"/>
    </location>
</feature>
<feature type="chain" id="PRO_5041982485" evidence="17">
    <location>
        <begin position="32"/>
        <end position="832"/>
    </location>
</feature>
<keyword evidence="13" id="KW-0998">Cell outer membrane</keyword>
<organism evidence="21 22">
    <name type="scientific">Lacihabitans soyangensis</name>
    <dbReference type="NCBI Taxonomy" id="869394"/>
    <lineage>
        <taxon>Bacteria</taxon>
        <taxon>Pseudomonadati</taxon>
        <taxon>Bacteroidota</taxon>
        <taxon>Cytophagia</taxon>
        <taxon>Cytophagales</taxon>
        <taxon>Leadbetterellaceae</taxon>
        <taxon>Lacihabitans</taxon>
    </lineage>
</organism>
<keyword evidence="4" id="KW-1134">Transmembrane beta strand</keyword>
<dbReference type="AlphaFoldDB" id="A0AAE3KUV8"/>
<keyword evidence="11 16" id="KW-0472">Membrane</keyword>
<dbReference type="GO" id="GO:0015288">
    <property type="term" value="F:porin activity"/>
    <property type="evidence" value="ECO:0007669"/>
    <property type="project" value="UniProtKB-KW"/>
</dbReference>
<keyword evidence="5" id="KW-0762">Sugar transport</keyword>
<dbReference type="Proteomes" id="UP001204144">
    <property type="component" value="Unassembled WGS sequence"/>
</dbReference>
<evidence type="ECO:0000313" key="21">
    <source>
        <dbReference type="EMBL" id="MCP9765354.1"/>
    </source>
</evidence>
<feature type="domain" description="Polysaccharide export protein N-terminal" evidence="18">
    <location>
        <begin position="137"/>
        <end position="199"/>
    </location>
</feature>
<accession>A0AAE3KUV8</accession>
<keyword evidence="10" id="KW-0626">Porin</keyword>
<keyword evidence="6 16" id="KW-0812">Transmembrane</keyword>
<evidence type="ECO:0000256" key="14">
    <source>
        <dbReference type="ARBA" id="ARBA00023288"/>
    </source>
</evidence>
<name>A0AAE3KUV8_9BACT</name>
<reference evidence="21 22" key="1">
    <citation type="submission" date="2018-11" db="EMBL/GenBank/DDBJ databases">
        <title>Novel bacteria species description.</title>
        <authorList>
            <person name="Han J.-H."/>
        </authorList>
    </citation>
    <scope>NUCLEOTIDE SEQUENCE [LARGE SCALE GENOMIC DNA]</scope>
    <source>
        <strain evidence="21 22">KCTC23259</strain>
    </source>
</reference>
<dbReference type="GO" id="GO:0006811">
    <property type="term" value="P:monoatomic ion transport"/>
    <property type="evidence" value="ECO:0007669"/>
    <property type="project" value="UniProtKB-KW"/>
</dbReference>
<comment type="caution">
    <text evidence="21">The sequence shown here is derived from an EMBL/GenBank/DDBJ whole genome shotgun (WGS) entry which is preliminary data.</text>
</comment>
<dbReference type="Gene3D" id="3.30.1950.10">
    <property type="entry name" value="wza like domain"/>
    <property type="match status" value="1"/>
</dbReference>
<dbReference type="EMBL" id="RJUF01000182">
    <property type="protein sequence ID" value="MCP9765354.1"/>
    <property type="molecule type" value="Genomic_DNA"/>
</dbReference>
<proteinExistence type="inferred from homology"/>
<evidence type="ECO:0000256" key="3">
    <source>
        <dbReference type="ARBA" id="ARBA00022448"/>
    </source>
</evidence>
<keyword evidence="22" id="KW-1185">Reference proteome</keyword>
<feature type="compositionally biased region" description="Low complexity" evidence="15">
    <location>
        <begin position="41"/>
        <end position="71"/>
    </location>
</feature>
<dbReference type="Pfam" id="PF10531">
    <property type="entry name" value="SLBB"/>
    <property type="match status" value="3"/>
</dbReference>
<comment type="subcellular location">
    <subcellularLocation>
        <location evidence="1">Cell outer membrane</location>
        <topology evidence="1">Multi-pass membrane protein</topology>
    </subcellularLocation>
</comment>
<gene>
    <name evidence="21" type="ORF">EGI31_20665</name>
</gene>
<dbReference type="InterPro" id="IPR049712">
    <property type="entry name" value="Poly_export"/>
</dbReference>
<evidence type="ECO:0000256" key="4">
    <source>
        <dbReference type="ARBA" id="ARBA00022452"/>
    </source>
</evidence>
<dbReference type="GO" id="GO:0015159">
    <property type="term" value="F:polysaccharide transmembrane transporter activity"/>
    <property type="evidence" value="ECO:0007669"/>
    <property type="project" value="InterPro"/>
</dbReference>
<feature type="domain" description="Soluble ligand binding" evidence="19">
    <location>
        <begin position="721"/>
        <end position="763"/>
    </location>
</feature>
<evidence type="ECO:0000256" key="12">
    <source>
        <dbReference type="ARBA" id="ARBA00023139"/>
    </source>
</evidence>
<sequence length="832" mass="92368">MKSPKFRKTNRIAKALVLILIQFAIKNTIFAQTTPALQIPTTVPTTTTPATTKEKSPNNNRTTPVNRTPLNDPTNTREVELAPADQKAIDAEEKQRIEKETELAADLEKSKIIKRTFGSSIFTNSKFDPTATVNVSTPNNYVLGPGDKIVMDIYGYSQFKQTATVNPDGFIVLEKAGVVNVSGLNIEEAERKIKNAFSKIFLGLNGGSGYPANTFLKVSLTGYRMIKVKITGEVVAPGTYTVTSFTSLLNALYASGGPNDIGTYRDIKLVRNNRVVSTLDLYDVITKGFSKGDMLLKDQDIIQVGPYVSRIAMEGNLKRKGLFEVLPNENLSTVINYAGGFDQYAYSERVKVYRNTSKEKRIIDIKNSDFKTSQVYSGDSIVVEKLLERFENLISIQGAIYRPGEYSLDSNPTLLALINSAEGLREESLQGRVNIIRTNEDLSISNITVNLFDIKSGKSADQTLRRMDKVIIPSIFDLTETSYVKIQGAINNPDALTGVQVPYIKEMTIQDLIVKVGGLTEAASLSKIEIVRRKRNVDAKQIDAQISDIIEFEIRSDLNFDSKNESVKLLPYDEVFVRTSPNYEKQNFAITKGEVIYPGIYGIKYKDEKISDLISRAGGLSPQAYIKGATLVRKTLISDFQKTQREEVLNNLNINVKVKTVTENLEEEEPELTEEGEVLNNMITESVGIDLEKILKSPGSVEDLILQDGDEINIPKKLQTIRIEGEVLYPTTVKYHPDLKFIDYVSKSGGFTKKSARGKAFVIYPNGSVDRTRKFVFVKIHPKVEPGSEIIIPGKTENTQAQIAQFGGLVATLSATLTTIVTIFGFLKLNQN</sequence>
<dbReference type="Gene3D" id="3.10.560.10">
    <property type="entry name" value="Outer membrane lipoprotein wza domain like"/>
    <property type="match status" value="6"/>
</dbReference>
<protein>
    <submittedName>
        <fullName evidence="21">Ligand-binding protein</fullName>
    </submittedName>
</protein>
<evidence type="ECO:0000256" key="15">
    <source>
        <dbReference type="SAM" id="MobiDB-lite"/>
    </source>
</evidence>
<dbReference type="GO" id="GO:0009279">
    <property type="term" value="C:cell outer membrane"/>
    <property type="evidence" value="ECO:0007669"/>
    <property type="project" value="UniProtKB-SubCell"/>
</dbReference>
<keyword evidence="7 17" id="KW-0732">Signal</keyword>
<dbReference type="InterPro" id="IPR003715">
    <property type="entry name" value="Poly_export_N"/>
</dbReference>
<evidence type="ECO:0000256" key="9">
    <source>
        <dbReference type="ARBA" id="ARBA00023065"/>
    </source>
</evidence>
<evidence type="ECO:0000256" key="6">
    <source>
        <dbReference type="ARBA" id="ARBA00022692"/>
    </source>
</evidence>
<evidence type="ECO:0000256" key="11">
    <source>
        <dbReference type="ARBA" id="ARBA00023136"/>
    </source>
</evidence>
<evidence type="ECO:0000256" key="10">
    <source>
        <dbReference type="ARBA" id="ARBA00023114"/>
    </source>
</evidence>
<dbReference type="InterPro" id="IPR019554">
    <property type="entry name" value="Soluble_ligand-bd"/>
</dbReference>
<evidence type="ECO:0000256" key="8">
    <source>
        <dbReference type="ARBA" id="ARBA00023047"/>
    </source>
</evidence>
<evidence type="ECO:0000256" key="5">
    <source>
        <dbReference type="ARBA" id="ARBA00022597"/>
    </source>
</evidence>
<dbReference type="InterPro" id="IPR054765">
    <property type="entry name" value="SLBB_dom"/>
</dbReference>
<keyword evidence="12" id="KW-0564">Palmitate</keyword>
<evidence type="ECO:0000256" key="7">
    <source>
        <dbReference type="ARBA" id="ARBA00022729"/>
    </source>
</evidence>
<dbReference type="PANTHER" id="PTHR33619">
    <property type="entry name" value="POLYSACCHARIDE EXPORT PROTEIN GFCE-RELATED"/>
    <property type="match status" value="1"/>
</dbReference>
<dbReference type="PANTHER" id="PTHR33619:SF3">
    <property type="entry name" value="POLYSACCHARIDE EXPORT PROTEIN GFCE-RELATED"/>
    <property type="match status" value="1"/>
</dbReference>
<evidence type="ECO:0000256" key="1">
    <source>
        <dbReference type="ARBA" id="ARBA00004571"/>
    </source>
</evidence>
<feature type="signal peptide" evidence="17">
    <location>
        <begin position="1"/>
        <end position="31"/>
    </location>
</feature>